<gene>
    <name evidence="1" type="ORF">CDAR_301731</name>
</gene>
<evidence type="ECO:0000313" key="2">
    <source>
        <dbReference type="Proteomes" id="UP001054837"/>
    </source>
</evidence>
<proteinExistence type="predicted"/>
<dbReference type="AlphaFoldDB" id="A0AAV4VD33"/>
<sequence length="90" mass="10194">MTGTPSSRHNLIRGSDQSCSSERVRCSNICLAVMRPPTQIPSTPRPEGWSKRFFLFGNWSFRTLYLCPLSTCLTRSIMSMSSQMSPIFNN</sequence>
<name>A0AAV4VD33_9ARAC</name>
<keyword evidence="2" id="KW-1185">Reference proteome</keyword>
<accession>A0AAV4VD33</accession>
<dbReference type="EMBL" id="BPLQ01012845">
    <property type="protein sequence ID" value="GIY68212.1"/>
    <property type="molecule type" value="Genomic_DNA"/>
</dbReference>
<dbReference type="Proteomes" id="UP001054837">
    <property type="component" value="Unassembled WGS sequence"/>
</dbReference>
<reference evidence="1 2" key="1">
    <citation type="submission" date="2021-06" db="EMBL/GenBank/DDBJ databases">
        <title>Caerostris darwini draft genome.</title>
        <authorList>
            <person name="Kono N."/>
            <person name="Arakawa K."/>
        </authorList>
    </citation>
    <scope>NUCLEOTIDE SEQUENCE [LARGE SCALE GENOMIC DNA]</scope>
</reference>
<protein>
    <submittedName>
        <fullName evidence="1">Uncharacterized protein</fullName>
    </submittedName>
</protein>
<comment type="caution">
    <text evidence="1">The sequence shown here is derived from an EMBL/GenBank/DDBJ whole genome shotgun (WGS) entry which is preliminary data.</text>
</comment>
<evidence type="ECO:0000313" key="1">
    <source>
        <dbReference type="EMBL" id="GIY68212.1"/>
    </source>
</evidence>
<organism evidence="1 2">
    <name type="scientific">Caerostris darwini</name>
    <dbReference type="NCBI Taxonomy" id="1538125"/>
    <lineage>
        <taxon>Eukaryota</taxon>
        <taxon>Metazoa</taxon>
        <taxon>Ecdysozoa</taxon>
        <taxon>Arthropoda</taxon>
        <taxon>Chelicerata</taxon>
        <taxon>Arachnida</taxon>
        <taxon>Araneae</taxon>
        <taxon>Araneomorphae</taxon>
        <taxon>Entelegynae</taxon>
        <taxon>Araneoidea</taxon>
        <taxon>Araneidae</taxon>
        <taxon>Caerostris</taxon>
    </lineage>
</organism>